<reference evidence="7 8" key="1">
    <citation type="submission" date="2020-03" db="EMBL/GenBank/DDBJ databases">
        <title>Bradyrhizobium diversity isolated from nodules of Muelleranthus trifoliolatus.</title>
        <authorList>
            <person name="Klepa M."/>
            <person name="Helene L."/>
            <person name="Hungria M."/>
        </authorList>
    </citation>
    <scope>NUCLEOTIDE SEQUENCE [LARGE SCALE GENOMIC DNA]</scope>
    <source>
        <strain evidence="7 8">WSM 1744</strain>
    </source>
</reference>
<dbReference type="PANTHER" id="PTHR31632:SF2">
    <property type="entry name" value="PLASMA MEMBRANE IRON PERMEASE"/>
    <property type="match status" value="1"/>
</dbReference>
<keyword evidence="4 6" id="KW-1133">Transmembrane helix</keyword>
<keyword evidence="8" id="KW-1185">Reference proteome</keyword>
<evidence type="ECO:0000313" key="8">
    <source>
        <dbReference type="Proteomes" id="UP000528734"/>
    </source>
</evidence>
<sequence length="284" mass="29735">MERTKPIVIAALIIVFREVFEAGLIIGIVLAVTRTVPHRNGWIAGGVLAGVLAACLVAVFAGALSNLFAGMGQEVFNAAILALAVVMLTWHNVWMARHGKELAGELRAAGQAVVTGEKSLLALAIVVGVAVLREGSEVVLFLYGVLATGSDTTWGVALGGFAGLVLGALVCWLTYVGLLRIPPRALFTTTTVLIALLAAGMAAQATAFLERANWLTALDSVVWDSSWLLSDSSLLGKALHTLIGYTDQPTAMQLTVYLAILAVTFVLMRLYGAPAKTATPAPAE</sequence>
<comment type="similarity">
    <text evidence="2">Belongs to the oxidase-dependent Fe transporter (OFeT) (TC 9.A.10.1) family.</text>
</comment>
<feature type="transmembrane region" description="Helical" evidence="6">
    <location>
        <begin position="42"/>
        <end position="63"/>
    </location>
</feature>
<dbReference type="GO" id="GO:0015093">
    <property type="term" value="F:ferrous iron transmembrane transporter activity"/>
    <property type="evidence" value="ECO:0007669"/>
    <property type="project" value="TreeGrafter"/>
</dbReference>
<keyword evidence="3 6" id="KW-0812">Transmembrane</keyword>
<dbReference type="Pfam" id="PF03239">
    <property type="entry name" value="FTR1"/>
    <property type="match status" value="1"/>
</dbReference>
<evidence type="ECO:0000313" key="7">
    <source>
        <dbReference type="EMBL" id="NOJ46155.1"/>
    </source>
</evidence>
<comment type="caution">
    <text evidence="7">The sequence shown here is derived from an EMBL/GenBank/DDBJ whole genome shotgun (WGS) entry which is preliminary data.</text>
</comment>
<evidence type="ECO:0000256" key="5">
    <source>
        <dbReference type="ARBA" id="ARBA00023136"/>
    </source>
</evidence>
<dbReference type="AlphaFoldDB" id="A0A7Y4M1P3"/>
<organism evidence="7 8">
    <name type="scientific">Bradyrhizobium archetypum</name>
    <dbReference type="NCBI Taxonomy" id="2721160"/>
    <lineage>
        <taxon>Bacteria</taxon>
        <taxon>Pseudomonadati</taxon>
        <taxon>Pseudomonadota</taxon>
        <taxon>Alphaproteobacteria</taxon>
        <taxon>Hyphomicrobiales</taxon>
        <taxon>Nitrobacteraceae</taxon>
        <taxon>Bradyrhizobium</taxon>
    </lineage>
</organism>
<feature type="transmembrane region" description="Helical" evidence="6">
    <location>
        <begin position="152"/>
        <end position="178"/>
    </location>
</feature>
<evidence type="ECO:0000256" key="1">
    <source>
        <dbReference type="ARBA" id="ARBA00004141"/>
    </source>
</evidence>
<feature type="transmembrane region" description="Helical" evidence="6">
    <location>
        <begin position="75"/>
        <end position="96"/>
    </location>
</feature>
<feature type="transmembrane region" description="Helical" evidence="6">
    <location>
        <begin position="254"/>
        <end position="272"/>
    </location>
</feature>
<name>A0A7Y4M1P3_9BRAD</name>
<evidence type="ECO:0000256" key="4">
    <source>
        <dbReference type="ARBA" id="ARBA00022989"/>
    </source>
</evidence>
<keyword evidence="5 6" id="KW-0472">Membrane</keyword>
<accession>A0A7Y4M1P3</accession>
<feature type="transmembrane region" description="Helical" evidence="6">
    <location>
        <begin position="185"/>
        <end position="209"/>
    </location>
</feature>
<comment type="subcellular location">
    <subcellularLocation>
        <location evidence="1">Membrane</location>
        <topology evidence="1">Multi-pass membrane protein</topology>
    </subcellularLocation>
</comment>
<dbReference type="InterPro" id="IPR004923">
    <property type="entry name" value="FTR1/Fip1/EfeU"/>
</dbReference>
<protein>
    <submittedName>
        <fullName evidence="7">Iron permease</fullName>
    </submittedName>
</protein>
<feature type="transmembrane region" description="Helical" evidence="6">
    <location>
        <begin position="6"/>
        <end position="30"/>
    </location>
</feature>
<gene>
    <name evidence="7" type="ORF">HCN50_07840</name>
</gene>
<dbReference type="EMBL" id="JAAVLW010000002">
    <property type="protein sequence ID" value="NOJ46155.1"/>
    <property type="molecule type" value="Genomic_DNA"/>
</dbReference>
<evidence type="ECO:0000256" key="6">
    <source>
        <dbReference type="SAM" id="Phobius"/>
    </source>
</evidence>
<dbReference type="GO" id="GO:0033573">
    <property type="term" value="C:high-affinity iron permease complex"/>
    <property type="evidence" value="ECO:0007669"/>
    <property type="project" value="InterPro"/>
</dbReference>
<proteinExistence type="inferred from homology"/>
<evidence type="ECO:0000256" key="2">
    <source>
        <dbReference type="ARBA" id="ARBA00008333"/>
    </source>
</evidence>
<dbReference type="Proteomes" id="UP000528734">
    <property type="component" value="Unassembled WGS sequence"/>
</dbReference>
<evidence type="ECO:0000256" key="3">
    <source>
        <dbReference type="ARBA" id="ARBA00022692"/>
    </source>
</evidence>
<dbReference type="PANTHER" id="PTHR31632">
    <property type="entry name" value="IRON TRANSPORTER FTH1"/>
    <property type="match status" value="1"/>
</dbReference>